<evidence type="ECO:0000256" key="4">
    <source>
        <dbReference type="ARBA" id="ARBA00022729"/>
    </source>
</evidence>
<proteinExistence type="predicted"/>
<keyword evidence="8" id="KW-0812">Transmembrane</keyword>
<dbReference type="EMBL" id="BAAANN010000002">
    <property type="protein sequence ID" value="GAA1941839.1"/>
    <property type="molecule type" value="Genomic_DNA"/>
</dbReference>
<evidence type="ECO:0000256" key="7">
    <source>
        <dbReference type="SAM" id="MobiDB-lite"/>
    </source>
</evidence>
<keyword evidence="5" id="KW-0574">Periplasm</keyword>
<keyword evidence="4" id="KW-0732">Signal</keyword>
<dbReference type="InterPro" id="IPR031811">
    <property type="entry name" value="ALGX/ALGJ_SGNH-like"/>
</dbReference>
<organism evidence="10 11">
    <name type="scientific">Amycolatopsis minnesotensis</name>
    <dbReference type="NCBI Taxonomy" id="337894"/>
    <lineage>
        <taxon>Bacteria</taxon>
        <taxon>Bacillati</taxon>
        <taxon>Actinomycetota</taxon>
        <taxon>Actinomycetes</taxon>
        <taxon>Pseudonocardiales</taxon>
        <taxon>Pseudonocardiaceae</taxon>
        <taxon>Amycolatopsis</taxon>
    </lineage>
</organism>
<evidence type="ECO:0000256" key="1">
    <source>
        <dbReference type="ARBA" id="ARBA00004418"/>
    </source>
</evidence>
<dbReference type="Proteomes" id="UP001501116">
    <property type="component" value="Unassembled WGS sequence"/>
</dbReference>
<comment type="subcellular location">
    <subcellularLocation>
        <location evidence="1">Periplasm</location>
    </subcellularLocation>
</comment>
<gene>
    <name evidence="10" type="ORF">GCM10009754_06550</name>
</gene>
<evidence type="ECO:0000313" key="10">
    <source>
        <dbReference type="EMBL" id="GAA1941839.1"/>
    </source>
</evidence>
<evidence type="ECO:0000259" key="9">
    <source>
        <dbReference type="Pfam" id="PF16822"/>
    </source>
</evidence>
<keyword evidence="6" id="KW-0016">Alginate biosynthesis</keyword>
<keyword evidence="11" id="KW-1185">Reference proteome</keyword>
<evidence type="ECO:0000256" key="3">
    <source>
        <dbReference type="ARBA" id="ARBA00022679"/>
    </source>
</evidence>
<protein>
    <recommendedName>
        <fullName evidence="9">AlgX/AlgJ SGNH hydrolase-like domain-containing protein</fullName>
    </recommendedName>
</protein>
<accession>A0ABP5BDS9</accession>
<keyword evidence="3" id="KW-0808">Transferase</keyword>
<keyword evidence="8" id="KW-1133">Transmembrane helix</keyword>
<evidence type="ECO:0000256" key="8">
    <source>
        <dbReference type="SAM" id="Phobius"/>
    </source>
</evidence>
<name>A0ABP5BDS9_9PSEU</name>
<evidence type="ECO:0000313" key="11">
    <source>
        <dbReference type="Proteomes" id="UP001501116"/>
    </source>
</evidence>
<reference evidence="11" key="1">
    <citation type="journal article" date="2019" name="Int. J. Syst. Evol. Microbiol.">
        <title>The Global Catalogue of Microorganisms (GCM) 10K type strain sequencing project: providing services to taxonomists for standard genome sequencing and annotation.</title>
        <authorList>
            <consortium name="The Broad Institute Genomics Platform"/>
            <consortium name="The Broad Institute Genome Sequencing Center for Infectious Disease"/>
            <person name="Wu L."/>
            <person name="Ma J."/>
        </authorList>
    </citation>
    <scope>NUCLEOTIDE SEQUENCE [LARGE SCALE GENOMIC DNA]</scope>
    <source>
        <strain evidence="11">JCM 14545</strain>
    </source>
</reference>
<evidence type="ECO:0000256" key="5">
    <source>
        <dbReference type="ARBA" id="ARBA00022764"/>
    </source>
</evidence>
<feature type="region of interest" description="Disordered" evidence="7">
    <location>
        <begin position="105"/>
        <end position="149"/>
    </location>
</feature>
<comment type="pathway">
    <text evidence="2">Glycan biosynthesis; alginate biosynthesis.</text>
</comment>
<feature type="domain" description="AlgX/AlgJ SGNH hydrolase-like" evidence="9">
    <location>
        <begin position="151"/>
        <end position="284"/>
    </location>
</feature>
<evidence type="ECO:0000256" key="6">
    <source>
        <dbReference type="ARBA" id="ARBA00022841"/>
    </source>
</evidence>
<dbReference type="RefSeq" id="WP_344413180.1">
    <property type="nucleotide sequence ID" value="NZ_BAAANN010000002.1"/>
</dbReference>
<keyword evidence="8" id="KW-0472">Membrane</keyword>
<comment type="caution">
    <text evidence="10">The sequence shown here is derived from an EMBL/GenBank/DDBJ whole genome shotgun (WGS) entry which is preliminary data.</text>
</comment>
<evidence type="ECO:0000256" key="2">
    <source>
        <dbReference type="ARBA" id="ARBA00005182"/>
    </source>
</evidence>
<dbReference type="Pfam" id="PF16822">
    <property type="entry name" value="ALGX"/>
    <property type="match status" value="1"/>
</dbReference>
<feature type="transmembrane region" description="Helical" evidence="8">
    <location>
        <begin position="32"/>
        <end position="52"/>
    </location>
</feature>
<sequence>MATDPQQLPAVHEAWLPREHALHRPRHGGRQLTALICALVFFATPTLLWVFGVRPGEIENHRLTGFPSLAAGWGFFTGLPGWGTDQLAFRTGAIELADGISRGLFGESAPRDQGSGPAAGPLPGSPPPVGGTNQHPADAGSTESEAGSRQVIEGKDGWLYFGADADLKCEPTKPLTETLNRMNTLRQAVEASGRKFVFVVAPDKSTMVPQHLPSSYPHKTCAQAASDPQWRQFAEQGKALDMRPDLRAAEQRVGHPVYSPNDTHWSDEGAIEMTRAVAESLKPGVSAPWVAKPIRQYTIGADLPPLLGRKDTKTNTEYSLSPDGAADRVGDPIKDFNAPSYRQGPALPQTINQRTLFFGDSFTYNSAHYLCAGFSDLRLLTSYTRPGDLNVALNEMVKSEVVVVEAVERTVSGGSLPFLEDSYLNSVKTALAQHPLR</sequence>